<name>A0A0L0H6Q5_SPIPD</name>
<feature type="domain" description="SH3" evidence="5">
    <location>
        <begin position="233"/>
        <end position="294"/>
    </location>
</feature>
<dbReference type="Proteomes" id="UP000053201">
    <property type="component" value="Unassembled WGS sequence"/>
</dbReference>
<feature type="compositionally biased region" description="Low complexity" evidence="3">
    <location>
        <begin position="153"/>
        <end position="162"/>
    </location>
</feature>
<dbReference type="OrthoDB" id="2160426at2759"/>
<dbReference type="RefSeq" id="XP_016604962.1">
    <property type="nucleotide sequence ID" value="XM_016755906.1"/>
</dbReference>
<evidence type="ECO:0000259" key="5">
    <source>
        <dbReference type="PROSITE" id="PS50002"/>
    </source>
</evidence>
<dbReference type="SUPFAM" id="SSF50044">
    <property type="entry name" value="SH3-domain"/>
    <property type="match status" value="1"/>
</dbReference>
<dbReference type="EMBL" id="KQ257466">
    <property type="protein sequence ID" value="KNC96922.1"/>
    <property type="molecule type" value="Genomic_DNA"/>
</dbReference>
<keyword evidence="1 2" id="KW-0728">SH3 domain</keyword>
<feature type="region of interest" description="Disordered" evidence="3">
    <location>
        <begin position="210"/>
        <end position="235"/>
    </location>
</feature>
<reference evidence="6 7" key="1">
    <citation type="submission" date="2009-08" db="EMBL/GenBank/DDBJ databases">
        <title>The Genome Sequence of Spizellomyces punctatus strain DAOM BR117.</title>
        <authorList>
            <consortium name="The Broad Institute Genome Sequencing Platform"/>
            <person name="Russ C."/>
            <person name="Cuomo C."/>
            <person name="Shea T."/>
            <person name="Young S.K."/>
            <person name="Zeng Q."/>
            <person name="Koehrsen M."/>
            <person name="Haas B."/>
            <person name="Borodovsky M."/>
            <person name="Guigo R."/>
            <person name="Alvarado L."/>
            <person name="Berlin A."/>
            <person name="Bochicchio J."/>
            <person name="Borenstein D."/>
            <person name="Chapman S."/>
            <person name="Chen Z."/>
            <person name="Engels R."/>
            <person name="Freedman E."/>
            <person name="Gellesch M."/>
            <person name="Goldberg J."/>
            <person name="Griggs A."/>
            <person name="Gujja S."/>
            <person name="Heiman D."/>
            <person name="Hepburn T."/>
            <person name="Howarth C."/>
            <person name="Jen D."/>
            <person name="Larson L."/>
            <person name="Lewis B."/>
            <person name="Mehta T."/>
            <person name="Park D."/>
            <person name="Pearson M."/>
            <person name="Roberts A."/>
            <person name="Saif S."/>
            <person name="Shenoy N."/>
            <person name="Sisk P."/>
            <person name="Stolte C."/>
            <person name="Sykes S."/>
            <person name="Thomson T."/>
            <person name="Walk T."/>
            <person name="White J."/>
            <person name="Yandava C."/>
            <person name="Burger G."/>
            <person name="Gray M.W."/>
            <person name="Holland P.W.H."/>
            <person name="King N."/>
            <person name="Lang F.B.F."/>
            <person name="Roger A.J."/>
            <person name="Ruiz-Trillo I."/>
            <person name="Lander E."/>
            <person name="Nusbaum C."/>
        </authorList>
    </citation>
    <scope>NUCLEOTIDE SEQUENCE [LARGE SCALE GENOMIC DNA]</scope>
    <source>
        <strain evidence="6 7">DAOM BR117</strain>
    </source>
</reference>
<proteinExistence type="predicted"/>
<feature type="compositionally biased region" description="Pro residues" evidence="3">
    <location>
        <begin position="50"/>
        <end position="63"/>
    </location>
</feature>
<dbReference type="OMA" id="DGWCLGV"/>
<evidence type="ECO:0000256" key="2">
    <source>
        <dbReference type="PROSITE-ProRule" id="PRU00192"/>
    </source>
</evidence>
<gene>
    <name evidence="6" type="ORF">SPPG_07747</name>
</gene>
<dbReference type="InterPro" id="IPR001452">
    <property type="entry name" value="SH3_domain"/>
</dbReference>
<dbReference type="InterPro" id="IPR036028">
    <property type="entry name" value="SH3-like_dom_sf"/>
</dbReference>
<keyword evidence="7" id="KW-1185">Reference proteome</keyword>
<feature type="compositionally biased region" description="Polar residues" evidence="3">
    <location>
        <begin position="101"/>
        <end position="113"/>
    </location>
</feature>
<evidence type="ECO:0000313" key="6">
    <source>
        <dbReference type="EMBL" id="KNC96922.1"/>
    </source>
</evidence>
<dbReference type="Pfam" id="PF00018">
    <property type="entry name" value="SH3_1"/>
    <property type="match status" value="1"/>
</dbReference>
<accession>A0A0L0H6Q5</accession>
<dbReference type="AlphaFoldDB" id="A0A0L0H6Q5"/>
<keyword evidence="4" id="KW-0812">Transmembrane</keyword>
<evidence type="ECO:0000256" key="1">
    <source>
        <dbReference type="ARBA" id="ARBA00022443"/>
    </source>
</evidence>
<dbReference type="PROSITE" id="PS50002">
    <property type="entry name" value="SH3"/>
    <property type="match status" value="1"/>
</dbReference>
<organism evidence="6 7">
    <name type="scientific">Spizellomyces punctatus (strain DAOM BR117)</name>
    <dbReference type="NCBI Taxonomy" id="645134"/>
    <lineage>
        <taxon>Eukaryota</taxon>
        <taxon>Fungi</taxon>
        <taxon>Fungi incertae sedis</taxon>
        <taxon>Chytridiomycota</taxon>
        <taxon>Chytridiomycota incertae sedis</taxon>
        <taxon>Chytridiomycetes</taxon>
        <taxon>Spizellomycetales</taxon>
        <taxon>Spizellomycetaceae</taxon>
        <taxon>Spizellomyces</taxon>
    </lineage>
</organism>
<dbReference type="SMART" id="SM00326">
    <property type="entry name" value="SH3"/>
    <property type="match status" value="1"/>
</dbReference>
<feature type="region of interest" description="Disordered" evidence="3">
    <location>
        <begin position="97"/>
        <end position="174"/>
    </location>
</feature>
<evidence type="ECO:0000256" key="4">
    <source>
        <dbReference type="SAM" id="Phobius"/>
    </source>
</evidence>
<sequence>MIPIEVNTCGFFTIAEARAYCAGSATRGDPCCARVIAAAATGPSTQVPGGAPPNPPTSNPPSPTADRTVITGLASGVGGVALLTVSVLALRKYRARRRSSDVSSKSMTQTVSRKPSGLTLIPTHRQDERVLNSTSSVSPSFPSPPNSAQYLLSSPISSSSSSARMGPPPQLPLPTIPSNARFSMDPTSAIYGSSPPQGSLAGTTITRSVAGDDQNTDIGQEQESVAASDGQEQPKTRMKVWAEYVPDLRDEIQLKVGDVMEIYETFPDGWATGQNLTTGTTGVFPLACLITPTSPLRGSITALSRLSGRVSSMVHGGGNREEDES</sequence>
<feature type="compositionally biased region" description="Polar residues" evidence="3">
    <location>
        <begin position="216"/>
        <end position="233"/>
    </location>
</feature>
<feature type="region of interest" description="Disordered" evidence="3">
    <location>
        <begin position="43"/>
        <end position="67"/>
    </location>
</feature>
<evidence type="ECO:0000256" key="3">
    <source>
        <dbReference type="SAM" id="MobiDB-lite"/>
    </source>
</evidence>
<feature type="transmembrane region" description="Helical" evidence="4">
    <location>
        <begin position="69"/>
        <end position="90"/>
    </location>
</feature>
<keyword evidence="4" id="KW-0472">Membrane</keyword>
<dbReference type="eggNOG" id="ENOG502SVY1">
    <property type="taxonomic scope" value="Eukaryota"/>
</dbReference>
<dbReference type="Gene3D" id="2.30.30.40">
    <property type="entry name" value="SH3 Domains"/>
    <property type="match status" value="1"/>
</dbReference>
<evidence type="ECO:0000313" key="7">
    <source>
        <dbReference type="Proteomes" id="UP000053201"/>
    </source>
</evidence>
<dbReference type="GeneID" id="27690944"/>
<dbReference type="InParanoid" id="A0A0L0H6Q5"/>
<keyword evidence="4" id="KW-1133">Transmembrane helix</keyword>
<protein>
    <recommendedName>
        <fullName evidence="5">SH3 domain-containing protein</fullName>
    </recommendedName>
</protein>
<dbReference type="VEuPathDB" id="FungiDB:SPPG_07747"/>